<evidence type="ECO:0000313" key="2">
    <source>
        <dbReference type="EnsemblPlants" id="TuG1812G0100001035.01.T01"/>
    </source>
</evidence>
<reference evidence="3" key="1">
    <citation type="journal article" date="2013" name="Nature">
        <title>Draft genome of the wheat A-genome progenitor Triticum urartu.</title>
        <authorList>
            <person name="Ling H.Q."/>
            <person name="Zhao S."/>
            <person name="Liu D."/>
            <person name="Wang J."/>
            <person name="Sun H."/>
            <person name="Zhang C."/>
            <person name="Fan H."/>
            <person name="Li D."/>
            <person name="Dong L."/>
            <person name="Tao Y."/>
            <person name="Gao C."/>
            <person name="Wu H."/>
            <person name="Li Y."/>
            <person name="Cui Y."/>
            <person name="Guo X."/>
            <person name="Zheng S."/>
            <person name="Wang B."/>
            <person name="Yu K."/>
            <person name="Liang Q."/>
            <person name="Yang W."/>
            <person name="Lou X."/>
            <person name="Chen J."/>
            <person name="Feng M."/>
            <person name="Jian J."/>
            <person name="Zhang X."/>
            <person name="Luo G."/>
            <person name="Jiang Y."/>
            <person name="Liu J."/>
            <person name="Wang Z."/>
            <person name="Sha Y."/>
            <person name="Zhang B."/>
            <person name="Wu H."/>
            <person name="Tang D."/>
            <person name="Shen Q."/>
            <person name="Xue P."/>
            <person name="Zou S."/>
            <person name="Wang X."/>
            <person name="Liu X."/>
            <person name="Wang F."/>
            <person name="Yang Y."/>
            <person name="An X."/>
            <person name="Dong Z."/>
            <person name="Zhang K."/>
            <person name="Zhang X."/>
            <person name="Luo M.C."/>
            <person name="Dvorak J."/>
            <person name="Tong Y."/>
            <person name="Wang J."/>
            <person name="Yang H."/>
            <person name="Li Z."/>
            <person name="Wang D."/>
            <person name="Zhang A."/>
            <person name="Wang J."/>
        </authorList>
    </citation>
    <scope>NUCLEOTIDE SEQUENCE</scope>
    <source>
        <strain evidence="3">cv. G1812</strain>
    </source>
</reference>
<protein>
    <submittedName>
        <fullName evidence="2">Uncharacterized protein</fullName>
    </submittedName>
</protein>
<reference evidence="2" key="3">
    <citation type="submission" date="2022-06" db="UniProtKB">
        <authorList>
            <consortium name="EnsemblPlants"/>
        </authorList>
    </citation>
    <scope>IDENTIFICATION</scope>
</reference>
<keyword evidence="3" id="KW-1185">Reference proteome</keyword>
<dbReference type="EnsemblPlants" id="TuG1812G0100001035.01.T01">
    <property type="protein sequence ID" value="TuG1812G0100001035.01.T01"/>
    <property type="gene ID" value="TuG1812G0100001035.01"/>
</dbReference>
<dbReference type="Proteomes" id="UP000015106">
    <property type="component" value="Chromosome 1"/>
</dbReference>
<name>A0A8R7JX96_TRIUA</name>
<feature type="compositionally biased region" description="Basic and acidic residues" evidence="1">
    <location>
        <begin position="55"/>
        <end position="72"/>
    </location>
</feature>
<sequence length="81" mass="8844">MLDVAQPTFHFYHKTEKTSEVVGAGVKKLEAAMHAKSPQAATTTMRSTVAVKSEPASREEGNQLESRLHPEKGTCSPLFCK</sequence>
<feature type="region of interest" description="Disordered" evidence="1">
    <location>
        <begin position="35"/>
        <end position="81"/>
    </location>
</feature>
<reference evidence="2" key="2">
    <citation type="submission" date="2018-03" db="EMBL/GenBank/DDBJ databases">
        <title>The Triticum urartu genome reveals the dynamic nature of wheat genome evolution.</title>
        <authorList>
            <person name="Ling H."/>
            <person name="Ma B."/>
            <person name="Shi X."/>
            <person name="Liu H."/>
            <person name="Dong L."/>
            <person name="Sun H."/>
            <person name="Cao Y."/>
            <person name="Gao Q."/>
            <person name="Zheng S."/>
            <person name="Li Y."/>
            <person name="Yu Y."/>
            <person name="Du H."/>
            <person name="Qi M."/>
            <person name="Li Y."/>
            <person name="Yu H."/>
            <person name="Cui Y."/>
            <person name="Wang N."/>
            <person name="Chen C."/>
            <person name="Wu H."/>
            <person name="Zhao Y."/>
            <person name="Zhang J."/>
            <person name="Li Y."/>
            <person name="Zhou W."/>
            <person name="Zhang B."/>
            <person name="Hu W."/>
            <person name="Eijk M."/>
            <person name="Tang J."/>
            <person name="Witsenboer H."/>
            <person name="Zhao S."/>
            <person name="Li Z."/>
            <person name="Zhang A."/>
            <person name="Wang D."/>
            <person name="Liang C."/>
        </authorList>
    </citation>
    <scope>NUCLEOTIDE SEQUENCE [LARGE SCALE GENOMIC DNA]</scope>
    <source>
        <strain evidence="2">cv. G1812</strain>
    </source>
</reference>
<evidence type="ECO:0000256" key="1">
    <source>
        <dbReference type="SAM" id="MobiDB-lite"/>
    </source>
</evidence>
<dbReference type="AlphaFoldDB" id="A0A8R7JX96"/>
<evidence type="ECO:0000313" key="3">
    <source>
        <dbReference type="Proteomes" id="UP000015106"/>
    </source>
</evidence>
<organism evidence="2 3">
    <name type="scientific">Triticum urartu</name>
    <name type="common">Red wild einkorn</name>
    <name type="synonym">Crithodium urartu</name>
    <dbReference type="NCBI Taxonomy" id="4572"/>
    <lineage>
        <taxon>Eukaryota</taxon>
        <taxon>Viridiplantae</taxon>
        <taxon>Streptophyta</taxon>
        <taxon>Embryophyta</taxon>
        <taxon>Tracheophyta</taxon>
        <taxon>Spermatophyta</taxon>
        <taxon>Magnoliopsida</taxon>
        <taxon>Liliopsida</taxon>
        <taxon>Poales</taxon>
        <taxon>Poaceae</taxon>
        <taxon>BOP clade</taxon>
        <taxon>Pooideae</taxon>
        <taxon>Triticodae</taxon>
        <taxon>Triticeae</taxon>
        <taxon>Triticinae</taxon>
        <taxon>Triticum</taxon>
    </lineage>
</organism>
<accession>A0A8R7JX96</accession>
<dbReference type="Gramene" id="TuG1812G0100001035.01.T01">
    <property type="protein sequence ID" value="TuG1812G0100001035.01.T01"/>
    <property type="gene ID" value="TuG1812G0100001035.01"/>
</dbReference>
<proteinExistence type="predicted"/>